<gene>
    <name evidence="4" type="ORF">GCM10010994_29840</name>
</gene>
<feature type="compositionally biased region" description="Polar residues" evidence="1">
    <location>
        <begin position="207"/>
        <end position="217"/>
    </location>
</feature>
<reference evidence="4" key="2">
    <citation type="submission" date="2020-09" db="EMBL/GenBank/DDBJ databases">
        <authorList>
            <person name="Sun Q."/>
            <person name="Zhou Y."/>
        </authorList>
    </citation>
    <scope>NUCLEOTIDE SEQUENCE</scope>
    <source>
        <strain evidence="4">CGMCC 1.12919</strain>
    </source>
</reference>
<protein>
    <recommendedName>
        <fullName evidence="3">SPOR domain-containing protein</fullName>
    </recommendedName>
</protein>
<dbReference type="GO" id="GO:0042834">
    <property type="term" value="F:peptidoglycan binding"/>
    <property type="evidence" value="ECO:0007669"/>
    <property type="project" value="InterPro"/>
</dbReference>
<dbReference type="PROSITE" id="PS51724">
    <property type="entry name" value="SPOR"/>
    <property type="match status" value="1"/>
</dbReference>
<dbReference type="SUPFAM" id="SSF110997">
    <property type="entry name" value="Sporulation related repeat"/>
    <property type="match status" value="1"/>
</dbReference>
<keyword evidence="2" id="KW-0812">Transmembrane</keyword>
<sequence length="488" mass="50404">MNNRSHLAIDLDALEAQLDPTEAARQGRRPQFDDARLAELARIVGQDDRFRTLLPQAAAAPAWPGEAPTARRAFGNDDTPAFGHGEGGDAYAHDGRPYASAPDEPTYQDWEGGSATAARLPHGSDRDAMAEPDDSQALDPTDEFDDEPVPPSHASRRRLYLVGAAIAVIAVGAVGAVAMRGGDGVAATGEAPVIKADSSPVKVQPPQDGTSSDTTPNKAIYERVGQPASANTKVVDGREEPVDVQQTVRQQAAVTVPSERSDVSTFGAPGVAALPSNPTTSRDPTAGLGEPRRVKTIAVRPDGTVIPESVQRAAKPAVAAPSAAVAATPSPAAAAAVAPATTGKQTARVAETRSDDGAATQPSAGSMPLSIAPLGQRQAAPPRQAAAPTEVASAPAEEDAAAAPARRATGDFAVQLGAPGSEHEAREVFANLKRRYPAQLGPLQPTIVKAQSGGRTVYRVRVGEMSRDEATKLCQRLKSAGGSCFVAR</sequence>
<dbReference type="Gene3D" id="3.30.70.1070">
    <property type="entry name" value="Sporulation related repeat"/>
    <property type="match status" value="1"/>
</dbReference>
<feature type="compositionally biased region" description="Acidic residues" evidence="1">
    <location>
        <begin position="130"/>
        <end position="148"/>
    </location>
</feature>
<proteinExistence type="predicted"/>
<feature type="domain" description="SPOR" evidence="3">
    <location>
        <begin position="406"/>
        <end position="488"/>
    </location>
</feature>
<comment type="caution">
    <text evidence="4">The sequence shown here is derived from an EMBL/GenBank/DDBJ whole genome shotgun (WGS) entry which is preliminary data.</text>
</comment>
<keyword evidence="2" id="KW-1133">Transmembrane helix</keyword>
<evidence type="ECO:0000259" key="3">
    <source>
        <dbReference type="PROSITE" id="PS51724"/>
    </source>
</evidence>
<dbReference type="EMBL" id="BMGG01000005">
    <property type="protein sequence ID" value="GGC69309.1"/>
    <property type="molecule type" value="Genomic_DNA"/>
</dbReference>
<feature type="transmembrane region" description="Helical" evidence="2">
    <location>
        <begin position="159"/>
        <end position="179"/>
    </location>
</feature>
<evidence type="ECO:0000313" key="5">
    <source>
        <dbReference type="Proteomes" id="UP000637002"/>
    </source>
</evidence>
<feature type="region of interest" description="Disordered" evidence="1">
    <location>
        <begin position="255"/>
        <end position="289"/>
    </location>
</feature>
<feature type="region of interest" description="Disordered" evidence="1">
    <location>
        <begin position="335"/>
        <end position="406"/>
    </location>
</feature>
<evidence type="ECO:0000256" key="1">
    <source>
        <dbReference type="SAM" id="MobiDB-lite"/>
    </source>
</evidence>
<dbReference type="RefSeq" id="WP_188609971.1">
    <property type="nucleotide sequence ID" value="NZ_BMGG01000005.1"/>
</dbReference>
<accession>A0A916UEF4</accession>
<keyword evidence="5" id="KW-1185">Reference proteome</keyword>
<dbReference type="Proteomes" id="UP000637002">
    <property type="component" value="Unassembled WGS sequence"/>
</dbReference>
<dbReference type="AlphaFoldDB" id="A0A916UEF4"/>
<dbReference type="Pfam" id="PF05036">
    <property type="entry name" value="SPOR"/>
    <property type="match status" value="1"/>
</dbReference>
<feature type="region of interest" description="Disordered" evidence="1">
    <location>
        <begin position="196"/>
        <end position="217"/>
    </location>
</feature>
<dbReference type="InterPro" id="IPR007730">
    <property type="entry name" value="SPOR-like_dom"/>
</dbReference>
<name>A0A916UEF4_9HYPH</name>
<reference evidence="4" key="1">
    <citation type="journal article" date="2014" name="Int. J. Syst. Evol. Microbiol.">
        <title>Complete genome sequence of Corynebacterium casei LMG S-19264T (=DSM 44701T), isolated from a smear-ripened cheese.</title>
        <authorList>
            <consortium name="US DOE Joint Genome Institute (JGI-PGF)"/>
            <person name="Walter F."/>
            <person name="Albersmeier A."/>
            <person name="Kalinowski J."/>
            <person name="Ruckert C."/>
        </authorList>
    </citation>
    <scope>NUCLEOTIDE SEQUENCE</scope>
    <source>
        <strain evidence="4">CGMCC 1.12919</strain>
    </source>
</reference>
<feature type="region of interest" description="Disordered" evidence="1">
    <location>
        <begin position="76"/>
        <end position="153"/>
    </location>
</feature>
<dbReference type="InterPro" id="IPR036680">
    <property type="entry name" value="SPOR-like_sf"/>
</dbReference>
<evidence type="ECO:0000313" key="4">
    <source>
        <dbReference type="EMBL" id="GGC69309.1"/>
    </source>
</evidence>
<feature type="compositionally biased region" description="Low complexity" evidence="1">
    <location>
        <begin position="376"/>
        <end position="406"/>
    </location>
</feature>
<keyword evidence="2" id="KW-0472">Membrane</keyword>
<organism evidence="4 5">
    <name type="scientific">Chelatococcus reniformis</name>
    <dbReference type="NCBI Taxonomy" id="1494448"/>
    <lineage>
        <taxon>Bacteria</taxon>
        <taxon>Pseudomonadati</taxon>
        <taxon>Pseudomonadota</taxon>
        <taxon>Alphaproteobacteria</taxon>
        <taxon>Hyphomicrobiales</taxon>
        <taxon>Chelatococcaceae</taxon>
        <taxon>Chelatococcus</taxon>
    </lineage>
</organism>
<evidence type="ECO:0000256" key="2">
    <source>
        <dbReference type="SAM" id="Phobius"/>
    </source>
</evidence>